<reference evidence="14" key="1">
    <citation type="journal article" date="2014" name="Int. J. Syst. Evol. Microbiol.">
        <title>Complete genome sequence of Corynebacterium casei LMG S-19264T (=DSM 44701T), isolated from a smear-ripened cheese.</title>
        <authorList>
            <consortium name="US DOE Joint Genome Institute (JGI-PGF)"/>
            <person name="Walter F."/>
            <person name="Albersmeier A."/>
            <person name="Kalinowski J."/>
            <person name="Ruckert C."/>
        </authorList>
    </citation>
    <scope>NUCLEOTIDE SEQUENCE</scope>
    <source>
        <strain evidence="14">CCM 7086</strain>
    </source>
</reference>
<name>A0A8J2UL87_9BURK</name>
<dbReference type="GO" id="GO:0015562">
    <property type="term" value="F:efflux transmembrane transporter activity"/>
    <property type="evidence" value="ECO:0007669"/>
    <property type="project" value="TreeGrafter"/>
</dbReference>
<keyword evidence="4" id="KW-1003">Cell membrane</keyword>
<dbReference type="Gene3D" id="2.40.420.20">
    <property type="match status" value="1"/>
</dbReference>
<keyword evidence="7" id="KW-0175">Coiled coil</keyword>
<reference evidence="14" key="2">
    <citation type="submission" date="2020-09" db="EMBL/GenBank/DDBJ databases">
        <authorList>
            <person name="Sun Q."/>
            <person name="Sedlacek I."/>
        </authorList>
    </citation>
    <scope>NUCLEOTIDE SEQUENCE</scope>
    <source>
        <strain evidence="14">CCM 7086</strain>
    </source>
</reference>
<feature type="coiled-coil region" evidence="7">
    <location>
        <begin position="106"/>
        <end position="133"/>
    </location>
</feature>
<evidence type="ECO:0000256" key="9">
    <source>
        <dbReference type="SAM" id="Phobius"/>
    </source>
</evidence>
<keyword evidence="3" id="KW-0813">Transport</keyword>
<dbReference type="Pfam" id="PF25876">
    <property type="entry name" value="HH_MFP_RND"/>
    <property type="match status" value="1"/>
</dbReference>
<sequence length="381" mass="40873">MQRTSKHILIGIGVLAVGAIGYFQFFHTSKAPSRQASAQIVRTALAEQKDISLTAQANGYVSPITLVEVRPKVQNIVRTVHVKEGQFVKAGQLLFTLDERNDQSNLARSRAELAAAQADLADAELTLKRNQDLAQKNFVSQAVVDTSRTRVESLRNTIKANQAAAQSSAILLGDNRITASIDGRLGIINVFPGSLAQPAGDPMVTITQLDPIAITFSLPERELMNVVGTYPNADAPVTAQLPGQPPLQGRLMFIDNTTDAQSGTIRMKARFDNKDHKLWPGGFVNVSMVTRHVSNAVTVPAQAVVTGPVEKFIYVVQPDDTVIDRKIEVLAIENGQAVITGIAGGTRVVIEGAQNLRPGSKVKESSTKSEPAANVMPADDA</sequence>
<keyword evidence="15" id="KW-1185">Reference proteome</keyword>
<dbReference type="InterPro" id="IPR058626">
    <property type="entry name" value="MdtA-like_b-barrel"/>
</dbReference>
<dbReference type="GO" id="GO:1990281">
    <property type="term" value="C:efflux pump complex"/>
    <property type="evidence" value="ECO:0007669"/>
    <property type="project" value="TreeGrafter"/>
</dbReference>
<protein>
    <submittedName>
        <fullName evidence="14">RND transporter</fullName>
    </submittedName>
</protein>
<feature type="domain" description="Multidrug resistance protein MdtA-like alpha-helical hairpin" evidence="10">
    <location>
        <begin position="106"/>
        <end position="170"/>
    </location>
</feature>
<dbReference type="PANTHER" id="PTHR30469">
    <property type="entry name" value="MULTIDRUG RESISTANCE PROTEIN MDTA"/>
    <property type="match status" value="1"/>
</dbReference>
<evidence type="ECO:0000256" key="7">
    <source>
        <dbReference type="SAM" id="Coils"/>
    </source>
</evidence>
<evidence type="ECO:0000256" key="8">
    <source>
        <dbReference type="SAM" id="MobiDB-lite"/>
    </source>
</evidence>
<feature type="domain" description="Multidrug resistance protein MdtA-like beta-barrel" evidence="12">
    <location>
        <begin position="211"/>
        <end position="288"/>
    </location>
</feature>
<dbReference type="Gene3D" id="2.40.30.170">
    <property type="match status" value="1"/>
</dbReference>
<dbReference type="Gene3D" id="1.10.287.470">
    <property type="entry name" value="Helix hairpin bin"/>
    <property type="match status" value="1"/>
</dbReference>
<evidence type="ECO:0000259" key="12">
    <source>
        <dbReference type="Pfam" id="PF25944"/>
    </source>
</evidence>
<keyword evidence="9" id="KW-0812">Transmembrane</keyword>
<evidence type="ECO:0000256" key="5">
    <source>
        <dbReference type="ARBA" id="ARBA00022519"/>
    </source>
</evidence>
<keyword evidence="9" id="KW-1133">Transmembrane helix</keyword>
<organism evidence="14 15">
    <name type="scientific">Oxalicibacterium flavum</name>
    <dbReference type="NCBI Taxonomy" id="179467"/>
    <lineage>
        <taxon>Bacteria</taxon>
        <taxon>Pseudomonadati</taxon>
        <taxon>Pseudomonadota</taxon>
        <taxon>Betaproteobacteria</taxon>
        <taxon>Burkholderiales</taxon>
        <taxon>Oxalobacteraceae</taxon>
        <taxon>Oxalicibacterium</taxon>
    </lineage>
</organism>
<evidence type="ECO:0000313" key="14">
    <source>
        <dbReference type="EMBL" id="GGC05593.1"/>
    </source>
</evidence>
<evidence type="ECO:0000256" key="4">
    <source>
        <dbReference type="ARBA" id="ARBA00022475"/>
    </source>
</evidence>
<comment type="caution">
    <text evidence="14">The sequence shown here is derived from an EMBL/GenBank/DDBJ whole genome shotgun (WGS) entry which is preliminary data.</text>
</comment>
<comment type="similarity">
    <text evidence="2">Belongs to the membrane fusion protein (MFP) (TC 8.A.1) family.</text>
</comment>
<keyword evidence="6 9" id="KW-0472">Membrane</keyword>
<evidence type="ECO:0000313" key="15">
    <source>
        <dbReference type="Proteomes" id="UP000620266"/>
    </source>
</evidence>
<feature type="domain" description="Multidrug resistance protein MdtA-like barrel-sandwich hybrid" evidence="11">
    <location>
        <begin position="67"/>
        <end position="200"/>
    </location>
</feature>
<dbReference type="NCBIfam" id="TIGR01730">
    <property type="entry name" value="RND_mfp"/>
    <property type="match status" value="1"/>
</dbReference>
<comment type="subcellular location">
    <subcellularLocation>
        <location evidence="1">Cell membrane</location>
    </subcellularLocation>
</comment>
<dbReference type="PRINTS" id="PR01490">
    <property type="entry name" value="RTXTOXIND"/>
</dbReference>
<dbReference type="Pfam" id="PF25917">
    <property type="entry name" value="BSH_RND"/>
    <property type="match status" value="1"/>
</dbReference>
<evidence type="ECO:0000256" key="2">
    <source>
        <dbReference type="ARBA" id="ARBA00009477"/>
    </source>
</evidence>
<evidence type="ECO:0000259" key="13">
    <source>
        <dbReference type="Pfam" id="PF25967"/>
    </source>
</evidence>
<dbReference type="AlphaFoldDB" id="A0A8J2UL87"/>
<dbReference type="PANTHER" id="PTHR30469:SF36">
    <property type="entry name" value="BLL3903 PROTEIN"/>
    <property type="match status" value="1"/>
</dbReference>
<evidence type="ECO:0000256" key="1">
    <source>
        <dbReference type="ARBA" id="ARBA00004236"/>
    </source>
</evidence>
<feature type="transmembrane region" description="Helical" evidence="9">
    <location>
        <begin position="7"/>
        <end position="25"/>
    </location>
</feature>
<feature type="domain" description="Multidrug resistance protein MdtA-like C-terminal permuted SH3" evidence="13">
    <location>
        <begin position="295"/>
        <end position="354"/>
    </location>
</feature>
<dbReference type="InterPro" id="IPR058625">
    <property type="entry name" value="MdtA-like_BSH"/>
</dbReference>
<evidence type="ECO:0000259" key="11">
    <source>
        <dbReference type="Pfam" id="PF25917"/>
    </source>
</evidence>
<dbReference type="Pfam" id="PF25944">
    <property type="entry name" value="Beta-barrel_RND"/>
    <property type="match status" value="1"/>
</dbReference>
<dbReference type="InterPro" id="IPR058624">
    <property type="entry name" value="MdtA-like_HH"/>
</dbReference>
<accession>A0A8J2UL87</accession>
<proteinExistence type="inferred from homology"/>
<evidence type="ECO:0000259" key="10">
    <source>
        <dbReference type="Pfam" id="PF25876"/>
    </source>
</evidence>
<evidence type="ECO:0000256" key="6">
    <source>
        <dbReference type="ARBA" id="ARBA00023136"/>
    </source>
</evidence>
<evidence type="ECO:0000256" key="3">
    <source>
        <dbReference type="ARBA" id="ARBA00022448"/>
    </source>
</evidence>
<dbReference type="RefSeq" id="WP_188395407.1">
    <property type="nucleotide sequence ID" value="NZ_BMCG01000002.1"/>
</dbReference>
<dbReference type="SUPFAM" id="SSF111369">
    <property type="entry name" value="HlyD-like secretion proteins"/>
    <property type="match status" value="1"/>
</dbReference>
<dbReference type="Gene3D" id="2.40.50.100">
    <property type="match status" value="1"/>
</dbReference>
<dbReference type="InterPro" id="IPR006143">
    <property type="entry name" value="RND_pump_MFP"/>
</dbReference>
<dbReference type="InterPro" id="IPR058627">
    <property type="entry name" value="MdtA-like_C"/>
</dbReference>
<keyword evidence="5" id="KW-0997">Cell inner membrane</keyword>
<feature type="region of interest" description="Disordered" evidence="8">
    <location>
        <begin position="358"/>
        <end position="381"/>
    </location>
</feature>
<dbReference type="EMBL" id="BMCG01000002">
    <property type="protein sequence ID" value="GGC05593.1"/>
    <property type="molecule type" value="Genomic_DNA"/>
</dbReference>
<dbReference type="Proteomes" id="UP000620266">
    <property type="component" value="Unassembled WGS sequence"/>
</dbReference>
<dbReference type="Pfam" id="PF25967">
    <property type="entry name" value="RND-MFP_C"/>
    <property type="match status" value="1"/>
</dbReference>
<gene>
    <name evidence="14" type="ORF">GCM10007205_13430</name>
</gene>